<dbReference type="AlphaFoldDB" id="A0A1J0ADQ8"/>
<reference evidence="1 2" key="1">
    <citation type="submission" date="2016-10" db="EMBL/GenBank/DDBJ databases">
        <title>Description of Gloeomargarita lithophora gen. nov., sp. nov., a thylakoid-bearing basal-branching cyanobacterium with intracellular carbonates, and proposal for Gloeomargaritales ord. nov.</title>
        <authorList>
            <person name="Moreira D."/>
            <person name="Tavera R."/>
            <person name="Benzerara K."/>
            <person name="Skouri-Panet F."/>
            <person name="Couradeau E."/>
            <person name="Gerard E."/>
            <person name="Loussert C."/>
            <person name="Novelo E."/>
            <person name="Zivanovic Y."/>
            <person name="Lopez-Garcia P."/>
        </authorList>
    </citation>
    <scope>NUCLEOTIDE SEQUENCE [LARGE SCALE GENOMIC DNA]</scope>
    <source>
        <strain evidence="1 2">D10</strain>
    </source>
</reference>
<evidence type="ECO:0008006" key="3">
    <source>
        <dbReference type="Google" id="ProtNLM"/>
    </source>
</evidence>
<accession>A0A1J0ADQ8</accession>
<dbReference type="KEGG" id="glt:GlitD10_1743"/>
<dbReference type="STRING" id="1188229.GlitD10_1743"/>
<dbReference type="InterPro" id="IPR021375">
    <property type="entry name" value="DUF2997"/>
</dbReference>
<name>A0A1J0ADQ8_9CYAN</name>
<proteinExistence type="predicted"/>
<dbReference type="Pfam" id="PF11211">
    <property type="entry name" value="DUF2997"/>
    <property type="match status" value="1"/>
</dbReference>
<gene>
    <name evidence="1" type="ORF">GlitD10_1743</name>
</gene>
<evidence type="ECO:0000313" key="2">
    <source>
        <dbReference type="Proteomes" id="UP000180235"/>
    </source>
</evidence>
<sequence length="66" mass="7651">METMEFVIRPDGRVEMQVQGIAGTECTQVSHLIEQDLGQVTQREWTAEYFQTVQPHQQDVTVNSHY</sequence>
<dbReference type="EMBL" id="CP017675">
    <property type="protein sequence ID" value="APB34069.1"/>
    <property type="molecule type" value="Genomic_DNA"/>
</dbReference>
<evidence type="ECO:0000313" key="1">
    <source>
        <dbReference type="EMBL" id="APB34069.1"/>
    </source>
</evidence>
<dbReference type="Proteomes" id="UP000180235">
    <property type="component" value="Chromosome"/>
</dbReference>
<dbReference type="RefSeq" id="WP_071454564.1">
    <property type="nucleotide sequence ID" value="NZ_CP017675.1"/>
</dbReference>
<organism evidence="1 2">
    <name type="scientific">Gloeomargarita lithophora Alchichica-D10</name>
    <dbReference type="NCBI Taxonomy" id="1188229"/>
    <lineage>
        <taxon>Bacteria</taxon>
        <taxon>Bacillati</taxon>
        <taxon>Cyanobacteriota</taxon>
        <taxon>Cyanophyceae</taxon>
        <taxon>Gloeomargaritales</taxon>
        <taxon>Gloeomargaritaceae</taxon>
        <taxon>Gloeomargarita</taxon>
    </lineage>
</organism>
<keyword evidence="2" id="KW-1185">Reference proteome</keyword>
<dbReference type="OrthoDB" id="541296at2"/>
<protein>
    <recommendedName>
        <fullName evidence="3">DUF2997 domain-containing protein</fullName>
    </recommendedName>
</protein>